<dbReference type="CDD" id="cd00303">
    <property type="entry name" value="retropepsin_like"/>
    <property type="match status" value="1"/>
</dbReference>
<dbReference type="KEGG" id="jre:108985626"/>
<proteinExistence type="predicted"/>
<gene>
    <name evidence="2" type="primary">LOC108985626</name>
</gene>
<dbReference type="Gramene" id="Jr07_16300_p1">
    <property type="protein sequence ID" value="cds.Jr07_16300_p1"/>
    <property type="gene ID" value="Jr07_16300"/>
</dbReference>
<accession>A0A2I4E2A7</accession>
<dbReference type="OrthoDB" id="1746852at2759"/>
<dbReference type="PANTHER" id="PTHR33240">
    <property type="entry name" value="OS08G0508500 PROTEIN"/>
    <property type="match status" value="1"/>
</dbReference>
<dbReference type="Proteomes" id="UP000235220">
    <property type="component" value="Chromosome 7"/>
</dbReference>
<evidence type="ECO:0000313" key="1">
    <source>
        <dbReference type="Proteomes" id="UP000235220"/>
    </source>
</evidence>
<reference evidence="2" key="1">
    <citation type="submission" date="2025-08" db="UniProtKB">
        <authorList>
            <consortium name="RefSeq"/>
        </authorList>
    </citation>
    <scope>IDENTIFICATION</scope>
    <source>
        <tissue evidence="2">Leaves</tissue>
    </source>
</reference>
<sequence>MLVTNFTTRRILVDNGSSANILYWKAFTCMGIDTAQLQPAPMPLKGFSEEMVLPVGTITLSVSAGSAPCMASVMVEFLVVNAPLSYNAIIGKPTLNSLRAMTSTYHLKMKFSTPLGVGKIRGEQVLAHECYV</sequence>
<dbReference type="PANTHER" id="PTHR33240:SF17">
    <property type="entry name" value="EUKARYOTIC PEPTIDE CHAIN RELEASE FACTOR GTP-BINDING SUBUNIT-LIKE"/>
    <property type="match status" value="1"/>
</dbReference>
<organism evidence="1 2">
    <name type="scientific">Juglans regia</name>
    <name type="common">English walnut</name>
    <dbReference type="NCBI Taxonomy" id="51240"/>
    <lineage>
        <taxon>Eukaryota</taxon>
        <taxon>Viridiplantae</taxon>
        <taxon>Streptophyta</taxon>
        <taxon>Embryophyta</taxon>
        <taxon>Tracheophyta</taxon>
        <taxon>Spermatophyta</taxon>
        <taxon>Magnoliopsida</taxon>
        <taxon>eudicotyledons</taxon>
        <taxon>Gunneridae</taxon>
        <taxon>Pentapetalae</taxon>
        <taxon>rosids</taxon>
        <taxon>fabids</taxon>
        <taxon>Fagales</taxon>
        <taxon>Juglandaceae</taxon>
        <taxon>Juglans</taxon>
    </lineage>
</organism>
<evidence type="ECO:0000313" key="2">
    <source>
        <dbReference type="RefSeq" id="XP_018813533.1"/>
    </source>
</evidence>
<name>A0A2I4E2A7_JUGRE</name>
<dbReference type="GeneID" id="108985626"/>
<keyword evidence="1" id="KW-1185">Reference proteome</keyword>
<dbReference type="RefSeq" id="XP_018813533.1">
    <property type="nucleotide sequence ID" value="XM_018957988.1"/>
</dbReference>
<protein>
    <submittedName>
        <fullName evidence="2">Uncharacterized protein LOC108985626</fullName>
    </submittedName>
</protein>
<dbReference type="AlphaFoldDB" id="A0A2I4E2A7"/>